<dbReference type="Proteomes" id="UP000717515">
    <property type="component" value="Unassembled WGS sequence"/>
</dbReference>
<evidence type="ECO:0000313" key="3">
    <source>
        <dbReference type="Proteomes" id="UP000717515"/>
    </source>
</evidence>
<dbReference type="EMBL" id="JAIFTL010000006">
    <property type="protein sequence ID" value="KAG9327326.1"/>
    <property type="molecule type" value="Genomic_DNA"/>
</dbReference>
<feature type="compositionally biased region" description="Gly residues" evidence="1">
    <location>
        <begin position="9"/>
        <end position="28"/>
    </location>
</feature>
<name>A0A9P8D2J8_MORAP</name>
<reference evidence="2" key="1">
    <citation type="submission" date="2021-07" db="EMBL/GenBank/DDBJ databases">
        <title>Draft genome of Mortierella alpina, strain LL118, isolated from an aspen leaf litter sample.</title>
        <authorList>
            <person name="Yang S."/>
            <person name="Vinatzer B.A."/>
        </authorList>
    </citation>
    <scope>NUCLEOTIDE SEQUENCE</scope>
    <source>
        <strain evidence="2">LL118</strain>
    </source>
</reference>
<protein>
    <submittedName>
        <fullName evidence="2">Uncharacterized protein</fullName>
    </submittedName>
</protein>
<evidence type="ECO:0000256" key="1">
    <source>
        <dbReference type="SAM" id="MobiDB-lite"/>
    </source>
</evidence>
<feature type="compositionally biased region" description="Basic and acidic residues" evidence="1">
    <location>
        <begin position="139"/>
        <end position="154"/>
    </location>
</feature>
<comment type="caution">
    <text evidence="2">The sequence shown here is derived from an EMBL/GenBank/DDBJ whole genome shotgun (WGS) entry which is preliminary data.</text>
</comment>
<feature type="compositionally biased region" description="Low complexity" evidence="1">
    <location>
        <begin position="29"/>
        <end position="56"/>
    </location>
</feature>
<gene>
    <name evidence="2" type="ORF">KVV02_007102</name>
</gene>
<feature type="compositionally biased region" description="Low complexity" evidence="1">
    <location>
        <begin position="69"/>
        <end position="81"/>
    </location>
</feature>
<feature type="compositionally biased region" description="Polar residues" evidence="1">
    <location>
        <begin position="83"/>
        <end position="108"/>
    </location>
</feature>
<accession>A0A9P8D2J8</accession>
<dbReference type="AlphaFoldDB" id="A0A9P8D2J8"/>
<evidence type="ECO:0000313" key="2">
    <source>
        <dbReference type="EMBL" id="KAG9327326.1"/>
    </source>
</evidence>
<feature type="compositionally biased region" description="Polar residues" evidence="1">
    <location>
        <begin position="157"/>
        <end position="172"/>
    </location>
</feature>
<feature type="compositionally biased region" description="Pro residues" evidence="1">
    <location>
        <begin position="57"/>
        <end position="68"/>
    </location>
</feature>
<feature type="region of interest" description="Disordered" evidence="1">
    <location>
        <begin position="1"/>
        <end position="180"/>
    </location>
</feature>
<proteinExistence type="predicted"/>
<organism evidence="2 3">
    <name type="scientific">Mortierella alpina</name>
    <name type="common">Oleaginous fungus</name>
    <name type="synonym">Mortierella renispora</name>
    <dbReference type="NCBI Taxonomy" id="64518"/>
    <lineage>
        <taxon>Eukaryota</taxon>
        <taxon>Fungi</taxon>
        <taxon>Fungi incertae sedis</taxon>
        <taxon>Mucoromycota</taxon>
        <taxon>Mortierellomycotina</taxon>
        <taxon>Mortierellomycetes</taxon>
        <taxon>Mortierellales</taxon>
        <taxon>Mortierellaceae</taxon>
        <taxon>Mortierella</taxon>
    </lineage>
</organism>
<sequence length="197" mass="21027">MNNYRGGHGRGGPGGSQHRGAGGPGGMAMQGDMAQQQQFGFQQRGFPPQMMPHPQQGQPPGPSLPPQPQQQQQQMGIVPQQIHIPSNQQNSRSFMSGMPSPSLSQPTAMPSMGYPGAGSGSGMARTPFGPPLSTADQGQKSHHEILRKHQEEYALKQSGQVAMSQAHSTTPGTYMGLSSRHQCSIVPILPRVPNPYE</sequence>